<feature type="domain" description="SAM" evidence="2">
    <location>
        <begin position="16"/>
        <end position="63"/>
    </location>
</feature>
<evidence type="ECO:0000313" key="4">
    <source>
        <dbReference type="Proteomes" id="UP000824540"/>
    </source>
</evidence>
<evidence type="ECO:0000259" key="2">
    <source>
        <dbReference type="PROSITE" id="PS50105"/>
    </source>
</evidence>
<organism evidence="3 4">
    <name type="scientific">Albula glossodonta</name>
    <name type="common">roundjaw bonefish</name>
    <dbReference type="NCBI Taxonomy" id="121402"/>
    <lineage>
        <taxon>Eukaryota</taxon>
        <taxon>Metazoa</taxon>
        <taxon>Chordata</taxon>
        <taxon>Craniata</taxon>
        <taxon>Vertebrata</taxon>
        <taxon>Euteleostomi</taxon>
        <taxon>Actinopterygii</taxon>
        <taxon>Neopterygii</taxon>
        <taxon>Teleostei</taxon>
        <taxon>Albuliformes</taxon>
        <taxon>Albulidae</taxon>
        <taxon>Albula</taxon>
    </lineage>
</organism>
<keyword evidence="4" id="KW-1185">Reference proteome</keyword>
<feature type="region of interest" description="Disordered" evidence="1">
    <location>
        <begin position="79"/>
        <end position="121"/>
    </location>
</feature>
<reference evidence="3" key="1">
    <citation type="thesis" date="2021" institute="BYU ScholarsArchive" country="Provo, UT, USA">
        <title>Applications of and Algorithms for Genome Assembly and Genomic Analyses with an Emphasis on Marine Teleosts.</title>
        <authorList>
            <person name="Pickett B.D."/>
        </authorList>
    </citation>
    <scope>NUCLEOTIDE SEQUENCE</scope>
    <source>
        <strain evidence="3">HI-2016</strain>
    </source>
</reference>
<feature type="compositionally biased region" description="Basic and acidic residues" evidence="1">
    <location>
        <begin position="79"/>
        <end position="92"/>
    </location>
</feature>
<gene>
    <name evidence="3" type="ORF">JZ751_006228</name>
</gene>
<sequence>MSGFTTTDFPESIEDWTKEKVRQWLLSNLRVPKEYADILYREDISGASLVCFEKQDLLDLGLTHGPAVQIIKHVRRFKDSSEKPVKQSERVDGNQTKSPETQEIKRGSVTQTESSAEIPSKPVAIPSELSRCLPRPFDKSSELHTYRQNDILPPETGPSNLLEPLHEYKLLANTENATEAEVLRKFCDEVLRFAAACMNSRTNGTIHFGVGDAPKYAHGQIIGIKVPSPQKFIDELDQNLQVCFEESTNVARICIRPPKFVQVLNPDDTSSNRCIVEVDIVPNFSETQENVFYTNMITRDKQGKKMKEQCCFVRQGASSLDVLKNKNRMKSLIDDVKSWASARKATEEKYSLDQKKSNQGQRLKQLITHGRDTLTNSFYNIVVTNKCPSSQLEHLIFLKEIKLFAVLEFDPESANNGSCSFFCKDRIANLHYPWMYNTSDTIPTIIENLNLFKQPSWVFCNGQGKEESEDDKPLDSSGWLKKRAGEVSDMLKFMCNPEVLRTNRMQVIFLLHSVIESLSSPLLETFCMMYQKLGGVENILCICRDESVFSRWRDLVRTRCEIDITSKCIYELSLNEVNCTIMKMKEPETLSSSRYLPSFGASSVLLSRKDEELLTVLEILCENECENTEIESSDHFQEFKSKTEEDFYRGGKVTWWNFYLSEKPGCLPFIKRDKYEELYNLITPVEGHKAPCVIINLFHHPGCGGTTLAMHVLWNLRRKFRCAVLKNNTAQNSEIATQVTQLLTYGKEEQTTYTPVLLLVDDLEDVEDLHRSILLAADEKRNGVNLMVIILNCRRSQFPNDSSRNSRIDNVFITNKLSVQEQSFFQQKLRELKDHHEKPETFYAFMIMTNNFSEKYIEDLVRNILKDLEVSSKVGQLLSFLALLNTFVNGSSMSLSLCEEFVGIKNALWGQETLEEKMNPYSTLLICFYAEEYGTYQAVRFLHRMIADKCLQVLIGKHNLKLSEITTNLLHCDLLYKSGMGKDILVQNIQSMLITRQRIEQGDDKNTLFSPLVEEMKRKEGTSQIKEGLIEATKRFDKNATIPQALARHFYLTEKDFQSALYWAHDAQQKNAKNSYIADTLGQVYKSHLKYEIELAEKQSKVLTPEDLEKYMILASKATKAFQDSQDLADKDESFDSPDQRNKKRQRTYNTSGYVGEIEVAMIIFDILQDIPFFNKTDQMNQQKMLNFLKNTLPVSELHENKANEEFIAVLKTNEKFLVSLKPRVKEGFVFFENFFTYLKPRSIERETAEDRNKRKVSEHFKKYVKIFCTSEGERESERTSQPKLSLQQKIEDARQYLEEKRADTFAGILQCLNDRSGTEMEKIFRKHEFIFENSTRKTLMNRTNFILSNIVLHCIKTSSKLPKRYNELITVLNEALQEEGIHSKCAELYFLAMLLLWPRRDNTMEEMKTSKNICTYVSSIKKSFHRRFSHLFHARSAIAHFYLGKSKGLMRIVHRRKLEHTVNKEDHISSRLLWQSGGIWKEPGVEDLLLRVKGKTENGEIYVHYPGNLKIAVRPAYLGGVRSGYSMEEVSFYLGFSMEGPIAYDIKYLNDL</sequence>
<name>A0A8T2MY07_9TELE</name>
<feature type="compositionally biased region" description="Basic and acidic residues" evidence="1">
    <location>
        <begin position="1128"/>
        <end position="1141"/>
    </location>
</feature>
<feature type="compositionally biased region" description="Polar residues" evidence="1">
    <location>
        <begin position="108"/>
        <end position="117"/>
    </location>
</feature>
<dbReference type="InterPro" id="IPR013761">
    <property type="entry name" value="SAM/pointed_sf"/>
</dbReference>
<evidence type="ECO:0000256" key="1">
    <source>
        <dbReference type="SAM" id="MobiDB-lite"/>
    </source>
</evidence>
<dbReference type="EMBL" id="JAFBMS010001315">
    <property type="protein sequence ID" value="KAG9329287.1"/>
    <property type="molecule type" value="Genomic_DNA"/>
</dbReference>
<dbReference type="PROSITE" id="PS50105">
    <property type="entry name" value="SAM_DOMAIN"/>
    <property type="match status" value="1"/>
</dbReference>
<evidence type="ECO:0000313" key="3">
    <source>
        <dbReference type="EMBL" id="KAG9329287.1"/>
    </source>
</evidence>
<dbReference type="InterPro" id="IPR027417">
    <property type="entry name" value="P-loop_NTPase"/>
</dbReference>
<dbReference type="SUPFAM" id="SSF52540">
    <property type="entry name" value="P-loop containing nucleoside triphosphate hydrolases"/>
    <property type="match status" value="1"/>
</dbReference>
<dbReference type="Proteomes" id="UP000824540">
    <property type="component" value="Unassembled WGS sequence"/>
</dbReference>
<dbReference type="InterPro" id="IPR001660">
    <property type="entry name" value="SAM"/>
</dbReference>
<accession>A0A8T2MY07</accession>
<dbReference type="PANTHER" id="PTHR16155">
    <property type="entry name" value="DED DOMAIN-CONTAINING PROTEIN"/>
    <property type="match status" value="1"/>
</dbReference>
<dbReference type="PANTHER" id="PTHR16155:SF18">
    <property type="entry name" value="STERILE ALPHA MOTIF DOMAIN-CONTAINING PROTEIN 9-LIKE"/>
    <property type="match status" value="1"/>
</dbReference>
<dbReference type="OrthoDB" id="2337140at2759"/>
<dbReference type="SUPFAM" id="SSF47769">
    <property type="entry name" value="SAM/Pointed domain"/>
    <property type="match status" value="1"/>
</dbReference>
<dbReference type="GO" id="GO:0005737">
    <property type="term" value="C:cytoplasm"/>
    <property type="evidence" value="ECO:0007669"/>
    <property type="project" value="TreeGrafter"/>
</dbReference>
<protein>
    <recommendedName>
        <fullName evidence="2">SAM domain-containing protein</fullName>
    </recommendedName>
</protein>
<comment type="caution">
    <text evidence="3">The sequence shown here is derived from an EMBL/GenBank/DDBJ whole genome shotgun (WGS) entry which is preliminary data.</text>
</comment>
<dbReference type="Gene3D" id="1.10.150.50">
    <property type="entry name" value="Transcription Factor, Ets-1"/>
    <property type="match status" value="1"/>
</dbReference>
<feature type="region of interest" description="Disordered" evidence="1">
    <location>
        <begin position="1125"/>
        <end position="1148"/>
    </location>
</feature>
<proteinExistence type="predicted"/>